<feature type="compositionally biased region" description="Basic and acidic residues" evidence="1">
    <location>
        <begin position="194"/>
        <end position="206"/>
    </location>
</feature>
<dbReference type="OrthoDB" id="10067653at2759"/>
<dbReference type="AlphaFoldDB" id="A0A1E1WU64"/>
<dbReference type="GO" id="GO:0005634">
    <property type="term" value="C:nucleus"/>
    <property type="evidence" value="ECO:0007669"/>
    <property type="project" value="TreeGrafter"/>
</dbReference>
<dbReference type="PANTHER" id="PTHR21359">
    <property type="entry name" value="DUF5577 DOMAIN-CONTAINING PROTEIN"/>
    <property type="match status" value="1"/>
</dbReference>
<evidence type="ECO:0000256" key="1">
    <source>
        <dbReference type="SAM" id="MobiDB-lite"/>
    </source>
</evidence>
<gene>
    <name evidence="2" type="ORF">g.11006</name>
</gene>
<dbReference type="InterPro" id="IPR039161">
    <property type="entry name" value="C19orf47-like"/>
</dbReference>
<dbReference type="InterPro" id="IPR013761">
    <property type="entry name" value="SAM/pointed_sf"/>
</dbReference>
<proteinExistence type="predicted"/>
<feature type="region of interest" description="Disordered" evidence="1">
    <location>
        <begin position="193"/>
        <end position="212"/>
    </location>
</feature>
<sequence>MWVSFFTSAGIPSDIAATYALTFMDNRIQNDMLLYLNKDNLWDMGIRQMGDVIAILRHAKQVHKSTVWNRIQRTTVSNMVPVAAVAARFTAAQPLSLASRTLEHCTRNPISKVFLPVQAQKRKSYEMSNTVDLDKKKSRLIRFGTPPKEASEEATVSKQTVFARLGISDSVAIAAVKGSTIITDVKSVFARLGSKPEDPPMQKDGIHSTPSFNNLTVTTSKDNIRKISCTGRADEAPLPDKEKQALPKAKSVTFSETVQYKEIEAVYKAIVKPKFRTVFNKPGRSLSMFEGGGRVKARLGIKANTKKFTITRNM</sequence>
<dbReference type="EMBL" id="GDQN01000465">
    <property type="protein sequence ID" value="JAT90589.1"/>
    <property type="molecule type" value="Transcribed_RNA"/>
</dbReference>
<dbReference type="PANTHER" id="PTHR21359:SF1">
    <property type="entry name" value="DUF5577 DOMAIN-CONTAINING PROTEIN"/>
    <property type="match status" value="1"/>
</dbReference>
<evidence type="ECO:0008006" key="3">
    <source>
        <dbReference type="Google" id="ProtNLM"/>
    </source>
</evidence>
<dbReference type="Pfam" id="PF18017">
    <property type="entry name" value="SAM_4"/>
    <property type="match status" value="1"/>
</dbReference>
<protein>
    <recommendedName>
        <fullName evidence="3">SAM domain-containing protein</fullName>
    </recommendedName>
</protein>
<dbReference type="SUPFAM" id="SSF47769">
    <property type="entry name" value="SAM/Pointed domain"/>
    <property type="match status" value="1"/>
</dbReference>
<dbReference type="CDD" id="cd09531">
    <property type="entry name" value="SAM_CS047"/>
    <property type="match status" value="1"/>
</dbReference>
<evidence type="ECO:0000313" key="2">
    <source>
        <dbReference type="EMBL" id="JAT90589.1"/>
    </source>
</evidence>
<reference evidence="2" key="1">
    <citation type="submission" date="2015-09" db="EMBL/GenBank/DDBJ databases">
        <title>De novo assembly of Pectinophora gossypiella (Pink Bollworm) gut transcriptome.</title>
        <authorList>
            <person name="Tassone E.E."/>
        </authorList>
    </citation>
    <scope>NUCLEOTIDE SEQUENCE</scope>
</reference>
<dbReference type="InterPro" id="IPR040772">
    <property type="entry name" value="C19orf47_SAM"/>
</dbReference>
<name>A0A1E1WU64_PECGO</name>
<organism evidence="2">
    <name type="scientific">Pectinophora gossypiella</name>
    <name type="common">Cotton pink bollworm</name>
    <name type="synonym">Depressaria gossypiella</name>
    <dbReference type="NCBI Taxonomy" id="13191"/>
    <lineage>
        <taxon>Eukaryota</taxon>
        <taxon>Metazoa</taxon>
        <taxon>Ecdysozoa</taxon>
        <taxon>Arthropoda</taxon>
        <taxon>Hexapoda</taxon>
        <taxon>Insecta</taxon>
        <taxon>Pterygota</taxon>
        <taxon>Neoptera</taxon>
        <taxon>Endopterygota</taxon>
        <taxon>Lepidoptera</taxon>
        <taxon>Glossata</taxon>
        <taxon>Ditrysia</taxon>
        <taxon>Gelechioidea</taxon>
        <taxon>Gelechiidae</taxon>
        <taxon>Apatetrinae</taxon>
        <taxon>Pectinophora</taxon>
    </lineage>
</organism>
<accession>A0A1E1WU64</accession>
<dbReference type="Gene3D" id="1.10.150.50">
    <property type="entry name" value="Transcription Factor, Ets-1"/>
    <property type="match status" value="1"/>
</dbReference>